<reference evidence="3" key="1">
    <citation type="submission" date="2016-10" db="EMBL/GenBank/DDBJ databases">
        <authorList>
            <person name="Varghese N."/>
            <person name="Submissions S."/>
        </authorList>
    </citation>
    <scope>NUCLEOTIDE SEQUENCE [LARGE SCALE GENOMIC DNA]</scope>
    <source>
        <strain evidence="3">DSM 45419</strain>
    </source>
</reference>
<keyword evidence="3" id="KW-1185">Reference proteome</keyword>
<name>A0A1G9RKJ9_9ACTN</name>
<feature type="region of interest" description="Disordered" evidence="1">
    <location>
        <begin position="234"/>
        <end position="254"/>
    </location>
</feature>
<proteinExistence type="predicted"/>
<organism evidence="2 3">
    <name type="scientific">Geodermatophilus siccatus</name>
    <dbReference type="NCBI Taxonomy" id="1137991"/>
    <lineage>
        <taxon>Bacteria</taxon>
        <taxon>Bacillati</taxon>
        <taxon>Actinomycetota</taxon>
        <taxon>Actinomycetes</taxon>
        <taxon>Geodermatophilales</taxon>
        <taxon>Geodermatophilaceae</taxon>
        <taxon>Geodermatophilus</taxon>
    </lineage>
</organism>
<protein>
    <recommendedName>
        <fullName evidence="4">EcsC protein family protein</fullName>
    </recommendedName>
</protein>
<dbReference type="OrthoDB" id="5180046at2"/>
<feature type="compositionally biased region" description="Basic and acidic residues" evidence="1">
    <location>
        <begin position="242"/>
        <end position="254"/>
    </location>
</feature>
<sequence length="254" mass="26906">MTSGFTFPKPEFDIESTVERAMALINRTLQPSLEEAQQVVDKARAGKPLVAPGDLVGQVTRGNRIRAARAVSYSLPSILPGYGTAISAAALPVALREVLKEAVSAAIKVGLLHDRDLTDPELTRIAVLLVLTDGAVRLDKTGRIRPEAILGPHASLLRRAAAYDALAALTAKERQEIAASQSEILRAWALAVGPPLLAGLLPFGLGPMAAANYVQHVLKGTVTAATRVFGPATPAPVTVEELPDREVQQDDPRP</sequence>
<dbReference type="EMBL" id="FNHE01000004">
    <property type="protein sequence ID" value="SDM23849.1"/>
    <property type="molecule type" value="Genomic_DNA"/>
</dbReference>
<dbReference type="RefSeq" id="WP_091217037.1">
    <property type="nucleotide sequence ID" value="NZ_FNHE01000004.1"/>
</dbReference>
<accession>A0A1G9RKJ9</accession>
<evidence type="ECO:0000256" key="1">
    <source>
        <dbReference type="SAM" id="MobiDB-lite"/>
    </source>
</evidence>
<dbReference type="Proteomes" id="UP000198680">
    <property type="component" value="Unassembled WGS sequence"/>
</dbReference>
<gene>
    <name evidence="2" type="ORF">SAMN05660642_01967</name>
</gene>
<dbReference type="AlphaFoldDB" id="A0A1G9RKJ9"/>
<evidence type="ECO:0000313" key="2">
    <source>
        <dbReference type="EMBL" id="SDM23849.1"/>
    </source>
</evidence>
<evidence type="ECO:0000313" key="3">
    <source>
        <dbReference type="Proteomes" id="UP000198680"/>
    </source>
</evidence>
<evidence type="ECO:0008006" key="4">
    <source>
        <dbReference type="Google" id="ProtNLM"/>
    </source>
</evidence>